<protein>
    <submittedName>
        <fullName evidence="1">Uncharacterized protein</fullName>
    </submittedName>
</protein>
<name>A0ACB0EAT6_RANTA</name>
<proteinExistence type="predicted"/>
<organism evidence="1 2">
    <name type="scientific">Rangifer tarandus platyrhynchus</name>
    <name type="common">Svalbard reindeer</name>
    <dbReference type="NCBI Taxonomy" id="3082113"/>
    <lineage>
        <taxon>Eukaryota</taxon>
        <taxon>Metazoa</taxon>
        <taxon>Chordata</taxon>
        <taxon>Craniata</taxon>
        <taxon>Vertebrata</taxon>
        <taxon>Euteleostomi</taxon>
        <taxon>Mammalia</taxon>
        <taxon>Eutheria</taxon>
        <taxon>Laurasiatheria</taxon>
        <taxon>Artiodactyla</taxon>
        <taxon>Ruminantia</taxon>
        <taxon>Pecora</taxon>
        <taxon>Cervidae</taxon>
        <taxon>Odocoileinae</taxon>
        <taxon>Rangifer</taxon>
    </lineage>
</organism>
<dbReference type="Proteomes" id="UP001162501">
    <property type="component" value="Chromosome 17"/>
</dbReference>
<accession>A0ACB0EAT6</accession>
<sequence>MTVPPPQRWTVSSKPAAAGWVPESGSHPQFRGGSSCLALSSAQTPWDSGEPRGRPGHVATCGNSNGIARGDERQPPYGQSGGSCRAIKAGTRASVAFTRGSDSACEHRAHAAVGGLAVRKGDPVTNGSGVSSAPRKRPRQPGTKRGRGRVPPDESEGADVKSVSTQEPLGRAVQRTPWAEARGLAGLALLRRPHPSHARPPAVREEGAGVNRSLRRKGSHEATPRPSTGRLHPQETLGST</sequence>
<evidence type="ECO:0000313" key="1">
    <source>
        <dbReference type="EMBL" id="CAI9697802.1"/>
    </source>
</evidence>
<gene>
    <name evidence="1" type="ORF">MRATA1EN3_LOCUS9015</name>
</gene>
<dbReference type="EMBL" id="OX596101">
    <property type="protein sequence ID" value="CAI9697802.1"/>
    <property type="molecule type" value="Genomic_DNA"/>
</dbReference>
<evidence type="ECO:0000313" key="2">
    <source>
        <dbReference type="Proteomes" id="UP001162501"/>
    </source>
</evidence>
<reference evidence="1" key="1">
    <citation type="submission" date="2023-05" db="EMBL/GenBank/DDBJ databases">
        <authorList>
            <consortium name="ELIXIR-Norway"/>
        </authorList>
    </citation>
    <scope>NUCLEOTIDE SEQUENCE</scope>
</reference>